<dbReference type="CDD" id="cd18773">
    <property type="entry name" value="PDC1_HK_sensor"/>
    <property type="match status" value="1"/>
</dbReference>
<comment type="similarity">
    <text evidence="8">Belongs to the methyl-accepting chemotaxis (MCP) protein family.</text>
</comment>
<dbReference type="InterPro" id="IPR004089">
    <property type="entry name" value="MCPsignal_dom"/>
</dbReference>
<dbReference type="CDD" id="cd06225">
    <property type="entry name" value="HAMP"/>
    <property type="match status" value="1"/>
</dbReference>
<gene>
    <name evidence="13" type="ORF">EHO59_07205</name>
</gene>
<accession>A0A4R9G8G6</accession>
<evidence type="ECO:0000256" key="7">
    <source>
        <dbReference type="ARBA" id="ARBA00023224"/>
    </source>
</evidence>
<keyword evidence="4 10" id="KW-0812">Transmembrane</keyword>
<dbReference type="InterPro" id="IPR033479">
    <property type="entry name" value="dCache_1"/>
</dbReference>
<evidence type="ECO:0000259" key="12">
    <source>
        <dbReference type="PROSITE" id="PS50885"/>
    </source>
</evidence>
<evidence type="ECO:0000256" key="10">
    <source>
        <dbReference type="SAM" id="Phobius"/>
    </source>
</evidence>
<dbReference type="Pfam" id="PF00672">
    <property type="entry name" value="HAMP"/>
    <property type="match status" value="1"/>
</dbReference>
<dbReference type="Pfam" id="PF02743">
    <property type="entry name" value="dCache_1"/>
    <property type="match status" value="1"/>
</dbReference>
<keyword evidence="14" id="KW-1185">Reference proteome</keyword>
<dbReference type="OrthoDB" id="9760371at2"/>
<keyword evidence="2" id="KW-1003">Cell membrane</keyword>
<keyword evidence="6 10" id="KW-0472">Membrane</keyword>
<evidence type="ECO:0000256" key="5">
    <source>
        <dbReference type="ARBA" id="ARBA00022989"/>
    </source>
</evidence>
<dbReference type="Gene3D" id="3.30.450.20">
    <property type="entry name" value="PAS domain"/>
    <property type="match status" value="1"/>
</dbReference>
<dbReference type="InterPro" id="IPR003660">
    <property type="entry name" value="HAMP_dom"/>
</dbReference>
<dbReference type="PANTHER" id="PTHR32089">
    <property type="entry name" value="METHYL-ACCEPTING CHEMOTAXIS PROTEIN MCPB"/>
    <property type="match status" value="1"/>
</dbReference>
<dbReference type="PROSITE" id="PS50885">
    <property type="entry name" value="HAMP"/>
    <property type="match status" value="1"/>
</dbReference>
<evidence type="ECO:0000256" key="6">
    <source>
        <dbReference type="ARBA" id="ARBA00023136"/>
    </source>
</evidence>
<dbReference type="SUPFAM" id="SSF103190">
    <property type="entry name" value="Sensory domain-like"/>
    <property type="match status" value="1"/>
</dbReference>
<dbReference type="GO" id="GO:0006935">
    <property type="term" value="P:chemotaxis"/>
    <property type="evidence" value="ECO:0007669"/>
    <property type="project" value="UniProtKB-KW"/>
</dbReference>
<organism evidence="13 14">
    <name type="scientific">Leptospira semungkisensis</name>
    <dbReference type="NCBI Taxonomy" id="2484985"/>
    <lineage>
        <taxon>Bacteria</taxon>
        <taxon>Pseudomonadati</taxon>
        <taxon>Spirochaetota</taxon>
        <taxon>Spirochaetia</taxon>
        <taxon>Leptospirales</taxon>
        <taxon>Leptospiraceae</taxon>
        <taxon>Leptospira</taxon>
    </lineage>
</organism>
<dbReference type="Proteomes" id="UP000297453">
    <property type="component" value="Unassembled WGS sequence"/>
</dbReference>
<feature type="domain" description="HAMP" evidence="12">
    <location>
        <begin position="308"/>
        <end position="360"/>
    </location>
</feature>
<dbReference type="PROSITE" id="PS50111">
    <property type="entry name" value="CHEMOTAXIS_TRANSDUC_2"/>
    <property type="match status" value="1"/>
</dbReference>
<protein>
    <submittedName>
        <fullName evidence="13">Methyl-accepting chemotaxis protein</fullName>
    </submittedName>
</protein>
<keyword evidence="3" id="KW-0145">Chemotaxis</keyword>
<evidence type="ECO:0000256" key="9">
    <source>
        <dbReference type="PROSITE-ProRule" id="PRU00284"/>
    </source>
</evidence>
<feature type="transmembrane region" description="Helical" evidence="10">
    <location>
        <begin position="284"/>
        <end position="307"/>
    </location>
</feature>
<dbReference type="GO" id="GO:0005886">
    <property type="term" value="C:plasma membrane"/>
    <property type="evidence" value="ECO:0007669"/>
    <property type="project" value="UniProtKB-SubCell"/>
</dbReference>
<comment type="caution">
    <text evidence="13">The sequence shown here is derived from an EMBL/GenBank/DDBJ whole genome shotgun (WGS) entry which is preliminary data.</text>
</comment>
<dbReference type="SMART" id="SM00304">
    <property type="entry name" value="HAMP"/>
    <property type="match status" value="1"/>
</dbReference>
<dbReference type="SUPFAM" id="SSF58104">
    <property type="entry name" value="Methyl-accepting chemotaxis protein (MCP) signaling domain"/>
    <property type="match status" value="1"/>
</dbReference>
<comment type="subcellular location">
    <subcellularLocation>
        <location evidence="1">Cell membrane</location>
        <topology evidence="1">Multi-pass membrane protein</topology>
    </subcellularLocation>
</comment>
<dbReference type="EMBL" id="RQEP01000005">
    <property type="protein sequence ID" value="TGK07874.1"/>
    <property type="molecule type" value="Genomic_DNA"/>
</dbReference>
<reference evidence="13" key="1">
    <citation type="journal article" date="2019" name="PLoS Negl. Trop. Dis.">
        <title>Revisiting the worldwide diversity of Leptospira species in the environment.</title>
        <authorList>
            <person name="Vincent A.T."/>
            <person name="Schiettekatte O."/>
            <person name="Bourhy P."/>
            <person name="Veyrier F.J."/>
            <person name="Picardeau M."/>
        </authorList>
    </citation>
    <scope>NUCLEOTIDE SEQUENCE [LARGE SCALE GENOMIC DNA]</scope>
    <source>
        <strain evidence="13">SSS9</strain>
    </source>
</reference>
<evidence type="ECO:0000256" key="8">
    <source>
        <dbReference type="ARBA" id="ARBA00029447"/>
    </source>
</evidence>
<dbReference type="InterPro" id="IPR029151">
    <property type="entry name" value="Sensor-like_sf"/>
</dbReference>
<evidence type="ECO:0000256" key="1">
    <source>
        <dbReference type="ARBA" id="ARBA00004651"/>
    </source>
</evidence>
<keyword evidence="5 10" id="KW-1133">Transmembrane helix</keyword>
<dbReference type="PANTHER" id="PTHR32089:SF112">
    <property type="entry name" value="LYSOZYME-LIKE PROTEIN-RELATED"/>
    <property type="match status" value="1"/>
</dbReference>
<evidence type="ECO:0000256" key="3">
    <source>
        <dbReference type="ARBA" id="ARBA00022500"/>
    </source>
</evidence>
<feature type="transmembrane region" description="Helical" evidence="10">
    <location>
        <begin position="6"/>
        <end position="32"/>
    </location>
</feature>
<evidence type="ECO:0000313" key="13">
    <source>
        <dbReference type="EMBL" id="TGK07874.1"/>
    </source>
</evidence>
<proteinExistence type="inferred from homology"/>
<evidence type="ECO:0000256" key="4">
    <source>
        <dbReference type="ARBA" id="ARBA00022692"/>
    </source>
</evidence>
<evidence type="ECO:0000259" key="11">
    <source>
        <dbReference type="PROSITE" id="PS50111"/>
    </source>
</evidence>
<dbReference type="RefSeq" id="WP_135586142.1">
    <property type="nucleotide sequence ID" value="NZ_RQEP01000005.1"/>
</dbReference>
<dbReference type="CDD" id="cd12912">
    <property type="entry name" value="PDC2_MCP_like"/>
    <property type="match status" value="1"/>
</dbReference>
<evidence type="ECO:0000256" key="2">
    <source>
        <dbReference type="ARBA" id="ARBA00022475"/>
    </source>
</evidence>
<sequence length="665" mass="71981">MQKSSLKFILLGAGITILVILTTLISGAAYYIGQRKITQIYMDQMQNITTVVAQEFDGFLNSHVNVAKTLAADSRVIQTVLTRKPLAGDLLKEVHERYGVYENVFVFALDGGPVQILADSLGGKSVGYKTQGTELKENQEAALQGKHYLGPPQKSPITGLPVAVVSVPIKDNGRIIGVLNIALSYDVVSEKIIKKIRVGEQGYVSIMSDKGLVFVHPKKEMILNLDVMKEPYGQRMLSMKTGEVLEFTFRGADRFSSVARLDEWRIVVVAIQPKSEVREILTELLLFIAFAGLVTVGISSFLLYVLLKKRLDPLENASKLFQTMSQGDLTSDVQVVYNDEIGTMSADLNTFIGSLRASLKDIQRIALELASSAEELTVSSQSFATGAQSTAASSEQMSATVEEMSAGMESISATTDKQYSNILEFHSKVKELSSGVRHIGAEIQNTLGVAKSISAEAKKGEVSLTGMSNMIENILKSSGEMKSIIGIINDISDQTQLLALNAAIEAARAGEAGKGFAVVAEEISKLSVKTASSIKSIGEMINKNNSELDEGAKGIRSSVDILHSIIRNVDSVGEAMNHLFEITSTQESVNKEVDTQSDRVGTEAEAVKLATDEQKRAVNEIAQVITQINEHTLNTASGSEQMSSSAQNLATTAEILRNITEKFKI</sequence>
<dbReference type="SMART" id="SM00283">
    <property type="entry name" value="MA"/>
    <property type="match status" value="1"/>
</dbReference>
<keyword evidence="7 9" id="KW-0807">Transducer</keyword>
<feature type="domain" description="Methyl-accepting transducer" evidence="11">
    <location>
        <begin position="393"/>
        <end position="629"/>
    </location>
</feature>
<name>A0A4R9G8G6_9LEPT</name>
<dbReference type="GO" id="GO:0007165">
    <property type="term" value="P:signal transduction"/>
    <property type="evidence" value="ECO:0007669"/>
    <property type="project" value="UniProtKB-KW"/>
</dbReference>
<dbReference type="AlphaFoldDB" id="A0A4R9G8G6"/>
<evidence type="ECO:0000313" key="14">
    <source>
        <dbReference type="Proteomes" id="UP000297453"/>
    </source>
</evidence>
<dbReference type="Pfam" id="PF00015">
    <property type="entry name" value="MCPsignal"/>
    <property type="match status" value="1"/>
</dbReference>
<dbReference type="Gene3D" id="1.10.287.950">
    <property type="entry name" value="Methyl-accepting chemotaxis protein"/>
    <property type="match status" value="2"/>
</dbReference>